<feature type="region of interest" description="Disordered" evidence="1">
    <location>
        <begin position="154"/>
        <end position="223"/>
    </location>
</feature>
<comment type="caution">
    <text evidence="2">The sequence shown here is derived from an EMBL/GenBank/DDBJ whole genome shotgun (WGS) entry which is preliminary data.</text>
</comment>
<feature type="region of interest" description="Disordered" evidence="1">
    <location>
        <begin position="237"/>
        <end position="257"/>
    </location>
</feature>
<feature type="region of interest" description="Disordered" evidence="1">
    <location>
        <begin position="53"/>
        <end position="111"/>
    </location>
</feature>
<gene>
    <name evidence="2" type="ORF">R1flu_018672</name>
</gene>
<organism evidence="2 3">
    <name type="scientific">Riccia fluitans</name>
    <dbReference type="NCBI Taxonomy" id="41844"/>
    <lineage>
        <taxon>Eukaryota</taxon>
        <taxon>Viridiplantae</taxon>
        <taxon>Streptophyta</taxon>
        <taxon>Embryophyta</taxon>
        <taxon>Marchantiophyta</taxon>
        <taxon>Marchantiopsida</taxon>
        <taxon>Marchantiidae</taxon>
        <taxon>Marchantiales</taxon>
        <taxon>Ricciaceae</taxon>
        <taxon>Riccia</taxon>
    </lineage>
</organism>
<keyword evidence="3" id="KW-1185">Reference proteome</keyword>
<evidence type="ECO:0000256" key="1">
    <source>
        <dbReference type="SAM" id="MobiDB-lite"/>
    </source>
</evidence>
<dbReference type="EMBL" id="JBHFFA010000001">
    <property type="protein sequence ID" value="KAL2650544.1"/>
    <property type="molecule type" value="Genomic_DNA"/>
</dbReference>
<protein>
    <submittedName>
        <fullName evidence="2">Uncharacterized protein</fullName>
    </submittedName>
</protein>
<sequence>MSSALQMPAQRPNTAYSGLTGNTQADPAKQALKSVFSVCTSLAQALSDVRAQLFGAGDGGGGPLSKDRDPNRQQTMRQATHHYEQPIGRFKSPQRQQPGEAQTPPSRERWLSRVDGIGNAHTRTVRQSYENSADQLQHFQERTDNMYRAFRNRRAEPQANRRPVESSHGPWQPARGENERNDDTRNIQVSRPEGSNQTYFGASLSENHHNRETKRCSRSRTEHELYQFSEKKTVYWGGLRGSPKDRNYTFTGRPSLS</sequence>
<name>A0ABD1ZK08_9MARC</name>
<feature type="region of interest" description="Disordered" evidence="1">
    <location>
        <begin position="1"/>
        <end position="24"/>
    </location>
</feature>
<evidence type="ECO:0000313" key="2">
    <source>
        <dbReference type="EMBL" id="KAL2650544.1"/>
    </source>
</evidence>
<dbReference type="Proteomes" id="UP001605036">
    <property type="component" value="Unassembled WGS sequence"/>
</dbReference>
<feature type="compositionally biased region" description="Polar residues" evidence="1">
    <location>
        <begin position="248"/>
        <end position="257"/>
    </location>
</feature>
<accession>A0ABD1ZK08</accession>
<feature type="compositionally biased region" description="Polar residues" evidence="1">
    <location>
        <begin position="93"/>
        <end position="105"/>
    </location>
</feature>
<feature type="compositionally biased region" description="Basic and acidic residues" evidence="1">
    <location>
        <begin position="176"/>
        <end position="185"/>
    </location>
</feature>
<feature type="compositionally biased region" description="Polar residues" evidence="1">
    <location>
        <begin position="186"/>
        <end position="200"/>
    </location>
</feature>
<evidence type="ECO:0000313" key="3">
    <source>
        <dbReference type="Proteomes" id="UP001605036"/>
    </source>
</evidence>
<dbReference type="AlphaFoldDB" id="A0ABD1ZK08"/>
<feature type="compositionally biased region" description="Basic and acidic residues" evidence="1">
    <location>
        <begin position="206"/>
        <end position="223"/>
    </location>
</feature>
<reference evidence="2 3" key="1">
    <citation type="submission" date="2024-09" db="EMBL/GenBank/DDBJ databases">
        <title>Chromosome-scale assembly of Riccia fluitans.</title>
        <authorList>
            <person name="Paukszto L."/>
            <person name="Sawicki J."/>
            <person name="Karawczyk K."/>
            <person name="Piernik-Szablinska J."/>
            <person name="Szczecinska M."/>
            <person name="Mazdziarz M."/>
        </authorList>
    </citation>
    <scope>NUCLEOTIDE SEQUENCE [LARGE SCALE GENOMIC DNA]</scope>
    <source>
        <strain evidence="2">Rf_01</strain>
        <tissue evidence="2">Aerial parts of the thallus</tissue>
    </source>
</reference>
<proteinExistence type="predicted"/>